<dbReference type="SUPFAM" id="SSF53098">
    <property type="entry name" value="Ribonuclease H-like"/>
    <property type="match status" value="1"/>
</dbReference>
<name>A0A158Q5U5_DRAME</name>
<feature type="domain" description="BED-type" evidence="6">
    <location>
        <begin position="206"/>
        <end position="252"/>
    </location>
</feature>
<dbReference type="GO" id="GO:0008270">
    <property type="term" value="F:zinc ion binding"/>
    <property type="evidence" value="ECO:0007669"/>
    <property type="project" value="UniProtKB-KW"/>
</dbReference>
<dbReference type="Gene3D" id="1.10.10.1070">
    <property type="entry name" value="Zinc finger, BED domain-containing"/>
    <property type="match status" value="1"/>
</dbReference>
<evidence type="ECO:0000256" key="3">
    <source>
        <dbReference type="ARBA" id="ARBA00022833"/>
    </source>
</evidence>
<evidence type="ECO:0000256" key="4">
    <source>
        <dbReference type="PROSITE-ProRule" id="PRU00027"/>
    </source>
</evidence>
<evidence type="ECO:0000259" key="6">
    <source>
        <dbReference type="PROSITE" id="PS50808"/>
    </source>
</evidence>
<reference evidence="7 9" key="2">
    <citation type="submission" date="2018-11" db="EMBL/GenBank/DDBJ databases">
        <authorList>
            <consortium name="Pathogen Informatics"/>
        </authorList>
    </citation>
    <scope>NUCLEOTIDE SEQUENCE [LARGE SCALE GENOMIC DNA]</scope>
</reference>
<dbReference type="WBParaSite" id="DME_0000832801-mRNA-1">
    <property type="protein sequence ID" value="DME_0000832801-mRNA-1"/>
    <property type="gene ID" value="DME_0000832801"/>
</dbReference>
<dbReference type="Proteomes" id="UP000038040">
    <property type="component" value="Unplaced"/>
</dbReference>
<dbReference type="GO" id="GO:0005634">
    <property type="term" value="C:nucleus"/>
    <property type="evidence" value="ECO:0007669"/>
    <property type="project" value="TreeGrafter"/>
</dbReference>
<gene>
    <name evidence="7" type="ORF">DME_LOCUS10345</name>
</gene>
<feature type="region of interest" description="Disordered" evidence="5">
    <location>
        <begin position="294"/>
        <end position="315"/>
    </location>
</feature>
<dbReference type="OrthoDB" id="1607513at2759"/>
<evidence type="ECO:0000256" key="1">
    <source>
        <dbReference type="ARBA" id="ARBA00022723"/>
    </source>
</evidence>
<evidence type="ECO:0000256" key="2">
    <source>
        <dbReference type="ARBA" id="ARBA00022771"/>
    </source>
</evidence>
<organism evidence="8 10">
    <name type="scientific">Dracunculus medinensis</name>
    <name type="common">Guinea worm</name>
    <dbReference type="NCBI Taxonomy" id="318479"/>
    <lineage>
        <taxon>Eukaryota</taxon>
        <taxon>Metazoa</taxon>
        <taxon>Ecdysozoa</taxon>
        <taxon>Nematoda</taxon>
        <taxon>Chromadorea</taxon>
        <taxon>Rhabditida</taxon>
        <taxon>Spirurina</taxon>
        <taxon>Dracunculoidea</taxon>
        <taxon>Dracunculidae</taxon>
        <taxon>Dracunculus</taxon>
    </lineage>
</organism>
<evidence type="ECO:0000256" key="5">
    <source>
        <dbReference type="SAM" id="MobiDB-lite"/>
    </source>
</evidence>
<dbReference type="InterPro" id="IPR012337">
    <property type="entry name" value="RNaseH-like_sf"/>
</dbReference>
<dbReference type="PANTHER" id="PTHR46169:SF29">
    <property type="entry name" value="DNA REPLICATION-RELATED ELEMENT FACTOR, ISOFORM A"/>
    <property type="match status" value="1"/>
</dbReference>
<keyword evidence="1" id="KW-0479">Metal-binding</keyword>
<dbReference type="Proteomes" id="UP000274756">
    <property type="component" value="Unassembled WGS sequence"/>
</dbReference>
<keyword evidence="2 4" id="KW-0863">Zinc-finger</keyword>
<sequence length="854" mass="95761">MSLITCLHAERNIAELIKLASLDQQLSNRVRHPALRKSTAINDEILDEENSDPDQGTWDSNNIAAISSLMRRAQSNLPTATIHCTKSEPLTSEDIGIIPAIRSIIGTHAHSVPPTRTSRLLDIAAMGSVRSCDIPFPEDAGSVSFFDSHASNRHQQIGADSSIGSSSTIRDTGTTLPLNSVLVPPKSVIQDDIRMKLGRFELVKKKGRSEVWNLFGQVLDTKTGARLPYVACYACKVLYTDTGGGTGNMTRHRCPMGTSYKDNSACLSMDGSSADISQQQSSFDATNSVNGQMSPDTASFYQRESPVPSQPHNTLIGQSSFDQSFSFSENDRRAFSHAAVRCCAMDLLSPNVFQGEGIRSLIETTLAIGRRYRSSERQLVSTLIPDTLTLQQMIDTGTNLALNEVKTEITNQLQGAGISFSIEQISGLNELIVISANYISADWKLTRRIIRLLFINLLPAIEKIILGYATGISRLFVVSAEELPFTEAYQTAPCICSKLNEIIKCILEEVFDSDQNVLEAISICRDIAESLEKMGMERWLNGVDEKIGGSFDYLFYVYNLLKNVQRCVHDSALSQCPQDLISLIERADWHFINDLKRFLEPFHVMASIFSANSVCNFHMVLPEWFALIHEFSSDGEIVTNDETSKWFSKMRNIAEKRLCSETDNIIRTEHRIATVLNPRLKHLPIICTDLQRFFIFFFVFYIDSWLETYAKIRSLIGLSDSKNSKKCDDYFSSESVDIEPQRKRICFLSSLEDRAMIDDELECYLRSQFPAVQTKNVLQFWSTVGVSQFPNLSQLARYLFSIPAACCKHKNQILPGFISDSLSNLLILRSFYDSSSQDSLASQPTNRQKWKTEL</sequence>
<keyword evidence="3" id="KW-0862">Zinc</keyword>
<proteinExistence type="predicted"/>
<dbReference type="EMBL" id="UYYG01001212">
    <property type="protein sequence ID" value="VDN60372.1"/>
    <property type="molecule type" value="Genomic_DNA"/>
</dbReference>
<dbReference type="STRING" id="318479.A0A158Q5U5"/>
<dbReference type="InterPro" id="IPR003656">
    <property type="entry name" value="Znf_BED"/>
</dbReference>
<dbReference type="GO" id="GO:0003677">
    <property type="term" value="F:DNA binding"/>
    <property type="evidence" value="ECO:0007669"/>
    <property type="project" value="InterPro"/>
</dbReference>
<dbReference type="PROSITE" id="PS50808">
    <property type="entry name" value="ZF_BED"/>
    <property type="match status" value="1"/>
</dbReference>
<protein>
    <submittedName>
        <fullName evidence="10">BED-type domain-containing protein</fullName>
    </submittedName>
</protein>
<accession>A0A158Q5U5</accession>
<evidence type="ECO:0000313" key="8">
    <source>
        <dbReference type="Proteomes" id="UP000038040"/>
    </source>
</evidence>
<dbReference type="AlphaFoldDB" id="A0A158Q5U5"/>
<dbReference type="InterPro" id="IPR052717">
    <property type="entry name" value="Vacuolar_transposase_reg"/>
</dbReference>
<evidence type="ECO:0000313" key="7">
    <source>
        <dbReference type="EMBL" id="VDN60372.1"/>
    </source>
</evidence>
<evidence type="ECO:0000313" key="10">
    <source>
        <dbReference type="WBParaSite" id="DME_0000832801-mRNA-1"/>
    </source>
</evidence>
<keyword evidence="9" id="KW-1185">Reference proteome</keyword>
<dbReference type="PANTHER" id="PTHR46169">
    <property type="entry name" value="DNA REPLICATION-RELATED ELEMENT FACTOR, ISOFORM A"/>
    <property type="match status" value="1"/>
</dbReference>
<dbReference type="GO" id="GO:0006357">
    <property type="term" value="P:regulation of transcription by RNA polymerase II"/>
    <property type="evidence" value="ECO:0007669"/>
    <property type="project" value="TreeGrafter"/>
</dbReference>
<evidence type="ECO:0000313" key="9">
    <source>
        <dbReference type="Proteomes" id="UP000274756"/>
    </source>
</evidence>
<reference evidence="10" key="1">
    <citation type="submission" date="2016-04" db="UniProtKB">
        <authorList>
            <consortium name="WormBaseParasite"/>
        </authorList>
    </citation>
    <scope>IDENTIFICATION</scope>
</reference>